<dbReference type="CDD" id="cd18787">
    <property type="entry name" value="SF2_C_DEAD"/>
    <property type="match status" value="1"/>
</dbReference>
<dbReference type="AlphaFoldDB" id="A0A5B8MK53"/>
<dbReference type="Gene3D" id="1.10.720.30">
    <property type="entry name" value="SAP domain"/>
    <property type="match status" value="1"/>
</dbReference>
<dbReference type="Pfam" id="PF00271">
    <property type="entry name" value="Helicase_C"/>
    <property type="match status" value="1"/>
</dbReference>
<dbReference type="SMART" id="SM00487">
    <property type="entry name" value="DEXDc"/>
    <property type="match status" value="1"/>
</dbReference>
<comment type="similarity">
    <text evidence="5">Belongs to the DEAD box helicase family.</text>
</comment>
<dbReference type="GO" id="GO:0016787">
    <property type="term" value="F:hydrolase activity"/>
    <property type="evidence" value="ECO:0007669"/>
    <property type="project" value="UniProtKB-KW"/>
</dbReference>
<dbReference type="SMART" id="SM00490">
    <property type="entry name" value="HELICc"/>
    <property type="match status" value="1"/>
</dbReference>
<evidence type="ECO:0000313" key="10">
    <source>
        <dbReference type="Proteomes" id="UP000316726"/>
    </source>
</evidence>
<dbReference type="Gene3D" id="3.40.50.300">
    <property type="entry name" value="P-loop containing nucleotide triphosphate hydrolases"/>
    <property type="match status" value="2"/>
</dbReference>
<evidence type="ECO:0000256" key="4">
    <source>
        <dbReference type="ARBA" id="ARBA00022884"/>
    </source>
</evidence>
<dbReference type="EC" id="3.6.4.13" evidence="5"/>
<accession>A0A5B8MK53</accession>
<name>A0A5B8MK53_9CHLO</name>
<keyword evidence="4 5" id="KW-0694">RNA-binding</keyword>
<feature type="domain" description="Helicase C-terminal" evidence="8">
    <location>
        <begin position="441"/>
        <end position="598"/>
    </location>
</feature>
<gene>
    <name evidence="9" type="ORF">A3770_04p33510</name>
</gene>
<keyword evidence="10" id="KW-1185">Reference proteome</keyword>
<proteinExistence type="inferred from homology"/>
<dbReference type="EMBL" id="CP031037">
    <property type="protein sequence ID" value="QDZ20833.1"/>
    <property type="molecule type" value="Genomic_DNA"/>
</dbReference>
<dbReference type="InterPro" id="IPR027417">
    <property type="entry name" value="P-loop_NTPase"/>
</dbReference>
<evidence type="ECO:0000256" key="5">
    <source>
        <dbReference type="RuleBase" id="RU365068"/>
    </source>
</evidence>
<protein>
    <recommendedName>
        <fullName evidence="5">ATP-dependent RNA helicase</fullName>
        <ecNumber evidence="5">3.6.4.13</ecNumber>
    </recommendedName>
</protein>
<keyword evidence="1 5" id="KW-0547">Nucleotide-binding</keyword>
<dbReference type="InterPro" id="IPR001650">
    <property type="entry name" value="Helicase_C-like"/>
</dbReference>
<dbReference type="InterPro" id="IPR014001">
    <property type="entry name" value="Helicase_ATP-bd"/>
</dbReference>
<keyword evidence="2 5" id="KW-0378">Hydrolase</keyword>
<dbReference type="SUPFAM" id="SSF52540">
    <property type="entry name" value="P-loop containing nucleoside triphosphate hydrolases"/>
    <property type="match status" value="1"/>
</dbReference>
<dbReference type="Pfam" id="PF00270">
    <property type="entry name" value="DEAD"/>
    <property type="match status" value="1"/>
</dbReference>
<evidence type="ECO:0000313" key="9">
    <source>
        <dbReference type="EMBL" id="QDZ20833.1"/>
    </source>
</evidence>
<dbReference type="GO" id="GO:0005524">
    <property type="term" value="F:ATP binding"/>
    <property type="evidence" value="ECO:0007669"/>
    <property type="project" value="UniProtKB-UniRule"/>
</dbReference>
<evidence type="ECO:0000259" key="8">
    <source>
        <dbReference type="PROSITE" id="PS51194"/>
    </source>
</evidence>
<dbReference type="PROSITE" id="PS51192">
    <property type="entry name" value="HELICASE_ATP_BIND_1"/>
    <property type="match status" value="1"/>
</dbReference>
<comment type="domain">
    <text evidence="5">The Q motif is unique to and characteristic of the DEAD box family of RNA helicases and controls ATP binding and hydrolysis.</text>
</comment>
<comment type="catalytic activity">
    <reaction evidence="5">
        <text>ATP + H2O = ADP + phosphate + H(+)</text>
        <dbReference type="Rhea" id="RHEA:13065"/>
        <dbReference type="ChEBI" id="CHEBI:15377"/>
        <dbReference type="ChEBI" id="CHEBI:15378"/>
        <dbReference type="ChEBI" id="CHEBI:30616"/>
        <dbReference type="ChEBI" id="CHEBI:43474"/>
        <dbReference type="ChEBI" id="CHEBI:456216"/>
        <dbReference type="EC" id="3.6.4.13"/>
    </reaction>
</comment>
<dbReference type="SMART" id="SM00513">
    <property type="entry name" value="SAP"/>
    <property type="match status" value="1"/>
</dbReference>
<dbReference type="PROSITE" id="PS50800">
    <property type="entry name" value="SAP"/>
    <property type="match status" value="1"/>
</dbReference>
<keyword evidence="5 9" id="KW-0347">Helicase</keyword>
<keyword evidence="3 5" id="KW-0067">ATP-binding</keyword>
<dbReference type="InterPro" id="IPR003034">
    <property type="entry name" value="SAP_dom"/>
</dbReference>
<evidence type="ECO:0000259" key="7">
    <source>
        <dbReference type="PROSITE" id="PS51192"/>
    </source>
</evidence>
<dbReference type="GO" id="GO:0003723">
    <property type="term" value="F:RNA binding"/>
    <property type="evidence" value="ECO:0007669"/>
    <property type="project" value="UniProtKB-UniRule"/>
</dbReference>
<dbReference type="Proteomes" id="UP000316726">
    <property type="component" value="Chromosome 4"/>
</dbReference>
<feature type="domain" description="SAP" evidence="6">
    <location>
        <begin position="416"/>
        <end position="450"/>
    </location>
</feature>
<evidence type="ECO:0000256" key="1">
    <source>
        <dbReference type="ARBA" id="ARBA00022741"/>
    </source>
</evidence>
<reference evidence="9 10" key="1">
    <citation type="submission" date="2018-07" db="EMBL/GenBank/DDBJ databases">
        <title>The complete nuclear genome of the prasinophyte Chloropicon primus (CCMP1205).</title>
        <authorList>
            <person name="Pombert J.-F."/>
            <person name="Otis C."/>
            <person name="Turmel M."/>
            <person name="Lemieux C."/>
        </authorList>
    </citation>
    <scope>NUCLEOTIDE SEQUENCE [LARGE SCALE GENOMIC DNA]</scope>
    <source>
        <strain evidence="9 10">CCMP1205</strain>
    </source>
</reference>
<evidence type="ECO:0000256" key="3">
    <source>
        <dbReference type="ARBA" id="ARBA00022840"/>
    </source>
</evidence>
<comment type="function">
    <text evidence="5">RNA helicase.</text>
</comment>
<evidence type="ECO:0000259" key="6">
    <source>
        <dbReference type="PROSITE" id="PS50800"/>
    </source>
</evidence>
<dbReference type="Pfam" id="PF02037">
    <property type="entry name" value="SAP"/>
    <property type="match status" value="1"/>
</dbReference>
<feature type="domain" description="Helicase ATP-binding" evidence="7">
    <location>
        <begin position="124"/>
        <end position="362"/>
    </location>
</feature>
<dbReference type="OrthoDB" id="10256233at2759"/>
<dbReference type="PROSITE" id="PS51194">
    <property type="entry name" value="HELICASE_CTER"/>
    <property type="match status" value="1"/>
</dbReference>
<evidence type="ECO:0000256" key="2">
    <source>
        <dbReference type="ARBA" id="ARBA00022801"/>
    </source>
</evidence>
<sequence length="609" mass="65891">MAYVGLKDTLRRLGRLKAALARQSGGGILNAGFPGGFARDLRVVSSHAEEKRRRRIWAPISSLKSAGARATGFRARARQFGTGGGGAPGGEEASWVSLGLKKEVAASLVSSGFPFPSQTQKLAVPKVVAGGDVVVAAETGSGKTIAYLAPILDKLSRLLESRGGDTAVALVLCPNVQLCKQVSGVAKELLGGASLSSEGSVRVFDVTEDEYEEDGAAVVVCTPSLFEKTFVSYKAGAARVDLNVKVLVLDETDMLLTGGFEPVTLSILDWCQYEDKQLKIDSVLENTGMTYEDFQKVPYKFRRAAYKEGLPGMLASGWRGWKGHGSTGVKGFEKCQYLFTGATIPDYGTKSVELQIQKICPDVSWVRGEGLHNPSSFKERLAQEWIEVRSMGEAYDLLSDIVSVKGNGPGTEGEDLGGLTVPELKQRLRDAELPVSGRKAELVQRLVELGGPVAAGTSSSIGRVVAFNKDVRHAMECAEALRDSEGLPVLEFHRKVPLEERMDNLEVFKRAKNAVLVCTDAASRGLDIPDVSCVVQVGFASSAVDYLHRIGRTARAGKRGRVVNIYTGDSLDLVRSVTKAIKEERPVQDAFSRKRSFRKKIKKESRKNY</sequence>
<dbReference type="GO" id="GO:0003724">
    <property type="term" value="F:RNA helicase activity"/>
    <property type="evidence" value="ECO:0007669"/>
    <property type="project" value="UniProtKB-EC"/>
</dbReference>
<organism evidence="9 10">
    <name type="scientific">Chloropicon primus</name>
    <dbReference type="NCBI Taxonomy" id="1764295"/>
    <lineage>
        <taxon>Eukaryota</taxon>
        <taxon>Viridiplantae</taxon>
        <taxon>Chlorophyta</taxon>
        <taxon>Chloropicophyceae</taxon>
        <taxon>Chloropicales</taxon>
        <taxon>Chloropicaceae</taxon>
        <taxon>Chloropicon</taxon>
    </lineage>
</organism>
<dbReference type="PANTHER" id="PTHR24031">
    <property type="entry name" value="RNA HELICASE"/>
    <property type="match status" value="1"/>
</dbReference>
<dbReference type="InterPro" id="IPR011545">
    <property type="entry name" value="DEAD/DEAH_box_helicase_dom"/>
</dbReference>
<dbReference type="InterPro" id="IPR036361">
    <property type="entry name" value="SAP_dom_sf"/>
</dbReference>
<dbReference type="STRING" id="1764295.A0A5B8MK53"/>